<gene>
    <name evidence="1" type="ORF">SAMN05216548_1143</name>
</gene>
<reference evidence="1 2" key="1">
    <citation type="submission" date="2016-10" db="EMBL/GenBank/DDBJ databases">
        <authorList>
            <person name="de Groot N.N."/>
        </authorList>
    </citation>
    <scope>NUCLEOTIDE SEQUENCE [LARGE SCALE GENOMIC DNA]</scope>
    <source>
        <strain evidence="1 2">A52C2</strain>
    </source>
</reference>
<keyword evidence="2" id="KW-1185">Reference proteome</keyword>
<dbReference type="STRING" id="1855383.SAMN05216548_1143"/>
<dbReference type="OrthoDB" id="6629246at2"/>
<dbReference type="Proteomes" id="UP000199647">
    <property type="component" value="Unassembled WGS sequence"/>
</dbReference>
<organism evidence="1 2">
    <name type="scientific">Faunimonas pinastri</name>
    <dbReference type="NCBI Taxonomy" id="1855383"/>
    <lineage>
        <taxon>Bacteria</taxon>
        <taxon>Pseudomonadati</taxon>
        <taxon>Pseudomonadota</taxon>
        <taxon>Alphaproteobacteria</taxon>
        <taxon>Hyphomicrobiales</taxon>
        <taxon>Afifellaceae</taxon>
        <taxon>Faunimonas</taxon>
    </lineage>
</organism>
<proteinExistence type="predicted"/>
<name>A0A1H9MQ40_9HYPH</name>
<evidence type="ECO:0000313" key="2">
    <source>
        <dbReference type="Proteomes" id="UP000199647"/>
    </source>
</evidence>
<dbReference type="AlphaFoldDB" id="A0A1H9MQ40"/>
<protein>
    <submittedName>
        <fullName evidence="1">Uncharacterized protein</fullName>
    </submittedName>
</protein>
<dbReference type="RefSeq" id="WP_092498422.1">
    <property type="nucleotide sequence ID" value="NZ_FOFG01000014.1"/>
</dbReference>
<sequence length="88" mass="10008">MKPRDVLDLPIEMFWLLHKNIDRMAAERDYRTATILAQVHTPEGVRELLTGLRKQIGTVVEYDEGQLAMQEAAYDRDGLLALKGLGKL</sequence>
<evidence type="ECO:0000313" key="1">
    <source>
        <dbReference type="EMBL" id="SER25806.1"/>
    </source>
</evidence>
<accession>A0A1H9MQ40</accession>
<dbReference type="EMBL" id="FOFG01000014">
    <property type="protein sequence ID" value="SER25806.1"/>
    <property type="molecule type" value="Genomic_DNA"/>
</dbReference>